<reference evidence="2" key="1">
    <citation type="submission" date="2023-06" db="EMBL/GenBank/DDBJ databases">
        <title>Genome-scale phylogeny and comparative genomics of the fungal order Sordariales.</title>
        <authorList>
            <consortium name="Lawrence Berkeley National Laboratory"/>
            <person name="Hensen N."/>
            <person name="Bonometti L."/>
            <person name="Westerberg I."/>
            <person name="Brannstrom I.O."/>
            <person name="Guillou S."/>
            <person name="Cros-Aarteil S."/>
            <person name="Calhoun S."/>
            <person name="Haridas S."/>
            <person name="Kuo A."/>
            <person name="Mondo S."/>
            <person name="Pangilinan J."/>
            <person name="Riley R."/>
            <person name="Labutti K."/>
            <person name="Andreopoulos B."/>
            <person name="Lipzen A."/>
            <person name="Chen C."/>
            <person name="Yanf M."/>
            <person name="Daum C."/>
            <person name="Ng V."/>
            <person name="Clum A."/>
            <person name="Steindorff A."/>
            <person name="Ohm R."/>
            <person name="Martin F."/>
            <person name="Silar P."/>
            <person name="Natvig D."/>
            <person name="Lalanne C."/>
            <person name="Gautier V."/>
            <person name="Ament-Velasquez S.L."/>
            <person name="Kruys A."/>
            <person name="Hutchinson M.I."/>
            <person name="Powell A.J."/>
            <person name="Barry K."/>
            <person name="Miller A.N."/>
            <person name="Grigoriev I.V."/>
            <person name="Debuchy R."/>
            <person name="Gladieux P."/>
            <person name="Thoren M.H."/>
            <person name="Johannesson H."/>
        </authorList>
    </citation>
    <scope>NUCLEOTIDE SEQUENCE</scope>
    <source>
        <strain evidence="2">SMH2532-1</strain>
    </source>
</reference>
<comment type="caution">
    <text evidence="2">The sequence shown here is derived from an EMBL/GenBank/DDBJ whole genome shotgun (WGS) entry which is preliminary data.</text>
</comment>
<evidence type="ECO:0000313" key="2">
    <source>
        <dbReference type="EMBL" id="KAK0654912.1"/>
    </source>
</evidence>
<dbReference type="PANTHER" id="PTHR34598:SF3">
    <property type="entry name" value="OXIDOREDUCTASE AN1597"/>
    <property type="match status" value="1"/>
</dbReference>
<dbReference type="EMBL" id="JAULSV010000001">
    <property type="protein sequence ID" value="KAK0654912.1"/>
    <property type="molecule type" value="Genomic_DNA"/>
</dbReference>
<evidence type="ECO:0000313" key="3">
    <source>
        <dbReference type="Proteomes" id="UP001174936"/>
    </source>
</evidence>
<dbReference type="GO" id="GO:0016491">
    <property type="term" value="F:oxidoreductase activity"/>
    <property type="evidence" value="ECO:0007669"/>
    <property type="project" value="InterPro"/>
</dbReference>
<dbReference type="PANTHER" id="PTHR34598">
    <property type="entry name" value="BLL6449 PROTEIN"/>
    <property type="match status" value="1"/>
</dbReference>
<protein>
    <recommendedName>
        <fullName evidence="4">Methyltransferase</fullName>
    </recommendedName>
</protein>
<evidence type="ECO:0000256" key="1">
    <source>
        <dbReference type="ARBA" id="ARBA00023604"/>
    </source>
</evidence>
<evidence type="ECO:0008006" key="4">
    <source>
        <dbReference type="Google" id="ProtNLM"/>
    </source>
</evidence>
<proteinExistence type="inferred from homology"/>
<comment type="similarity">
    <text evidence="1">Belongs to the asaB hydroxylase/desaturase family.</text>
</comment>
<gene>
    <name evidence="2" type="ORF">B0T16DRAFT_395852</name>
</gene>
<keyword evidence="3" id="KW-1185">Reference proteome</keyword>
<dbReference type="AlphaFoldDB" id="A0AA39YNN0"/>
<accession>A0AA39YNN0</accession>
<name>A0AA39YNN0_9PEZI</name>
<dbReference type="NCBIfam" id="NF041278">
    <property type="entry name" value="CmcJ_NvfI_EfuI"/>
    <property type="match status" value="1"/>
</dbReference>
<dbReference type="InterPro" id="IPR044053">
    <property type="entry name" value="AsaB-like"/>
</dbReference>
<sequence>MSPSENPADVLGNIGFMARSPLYETEKPHVFIPAPGSGTLPVGNVELEHKDVLIHDVRKFNARLSVNGFQVAKHESKHLGLKTESDAALYKGETEKFLQSIFPDADRIVTWDLRRRKNIDRSAVVASANGEVQIDAPAQAAHVDTSFNHGAQLLERYLPPELQAEYLKPGSGYRFQVINTWRTLNPVLEDCPLALCDFASMETGDIQETTLTYPDKKGEIYHVYHNPNQRWYWYPMQTPSDLFVFLNYDSESGSDAKYCAHTSFRNPLAGPDTQLRESVETRSIVITRLQE</sequence>
<organism evidence="2 3">
    <name type="scientific">Cercophora newfieldiana</name>
    <dbReference type="NCBI Taxonomy" id="92897"/>
    <lineage>
        <taxon>Eukaryota</taxon>
        <taxon>Fungi</taxon>
        <taxon>Dikarya</taxon>
        <taxon>Ascomycota</taxon>
        <taxon>Pezizomycotina</taxon>
        <taxon>Sordariomycetes</taxon>
        <taxon>Sordariomycetidae</taxon>
        <taxon>Sordariales</taxon>
        <taxon>Lasiosphaeriaceae</taxon>
        <taxon>Cercophora</taxon>
    </lineage>
</organism>
<dbReference type="Proteomes" id="UP001174936">
    <property type="component" value="Unassembled WGS sequence"/>
</dbReference>